<dbReference type="Proteomes" id="UP001393056">
    <property type="component" value="Unassembled WGS sequence"/>
</dbReference>
<feature type="chain" id="PRO_5045569991" evidence="1">
    <location>
        <begin position="20"/>
        <end position="180"/>
    </location>
</feature>
<name>A0ABU9I436_9FLAO</name>
<dbReference type="RefSeq" id="WP_341682071.1">
    <property type="nucleotide sequence ID" value="NZ_JBBYHT010000001.1"/>
</dbReference>
<protein>
    <submittedName>
        <fullName evidence="2">Uncharacterized protein</fullName>
    </submittedName>
</protein>
<evidence type="ECO:0000313" key="2">
    <source>
        <dbReference type="EMBL" id="MEL1247175.1"/>
    </source>
</evidence>
<comment type="caution">
    <text evidence="2">The sequence shown here is derived from an EMBL/GenBank/DDBJ whole genome shotgun (WGS) entry which is preliminary data.</text>
</comment>
<accession>A0ABU9I436</accession>
<proteinExistence type="predicted"/>
<organism evidence="2 3">
    <name type="scientific">Flavobacterium helocola</name>
    <dbReference type="NCBI Taxonomy" id="3139139"/>
    <lineage>
        <taxon>Bacteria</taxon>
        <taxon>Pseudomonadati</taxon>
        <taxon>Bacteroidota</taxon>
        <taxon>Flavobacteriia</taxon>
        <taxon>Flavobacteriales</taxon>
        <taxon>Flavobacteriaceae</taxon>
        <taxon>Flavobacterium</taxon>
    </lineage>
</organism>
<gene>
    <name evidence="2" type="ORF">AAEO58_03885</name>
</gene>
<evidence type="ECO:0000256" key="1">
    <source>
        <dbReference type="SAM" id="SignalP"/>
    </source>
</evidence>
<keyword evidence="1" id="KW-0732">Signal</keyword>
<sequence length="180" mass="19812">MKKYLFILFAIALGTTATAQKKLYIYNFSSYDVTVSDIMTKHVTNYYPTLLYNNPYIVIPAEVGSFELSNNLSNTPLYRFPFYSTADLATTPTYSPTWGRCFSSTNCGTLSSAGAMTLQSPASNAQVFHCIKYEDGAEAGLLGTGPLGESELVLTNTIGYYEEFVSGTLTEYVIVILNNE</sequence>
<feature type="signal peptide" evidence="1">
    <location>
        <begin position="1"/>
        <end position="19"/>
    </location>
</feature>
<keyword evidence="3" id="KW-1185">Reference proteome</keyword>
<evidence type="ECO:0000313" key="3">
    <source>
        <dbReference type="Proteomes" id="UP001393056"/>
    </source>
</evidence>
<reference evidence="2 3" key="1">
    <citation type="submission" date="2024-04" db="EMBL/GenBank/DDBJ databases">
        <title>Flavobacterium sp. DGU41 16S ribosomal RNA gene Genome sequencing and assembly.</title>
        <authorList>
            <person name="Park S."/>
        </authorList>
    </citation>
    <scope>NUCLEOTIDE SEQUENCE [LARGE SCALE GENOMIC DNA]</scope>
    <source>
        <strain evidence="2 3">DGU41</strain>
    </source>
</reference>
<dbReference type="EMBL" id="JBBYHT010000001">
    <property type="protein sequence ID" value="MEL1247175.1"/>
    <property type="molecule type" value="Genomic_DNA"/>
</dbReference>